<evidence type="ECO:0000313" key="2">
    <source>
        <dbReference type="Proteomes" id="UP000283210"/>
    </source>
</evidence>
<accession>A0A437CCQ4</accession>
<gene>
    <name evidence="1" type="ORF">OJAV_G00182160</name>
</gene>
<dbReference type="EMBL" id="CM012454">
    <property type="protein sequence ID" value="RVE60560.1"/>
    <property type="molecule type" value="Genomic_DNA"/>
</dbReference>
<dbReference type="Proteomes" id="UP000283210">
    <property type="component" value="Chromosome 18"/>
</dbReference>
<reference evidence="1 2" key="2">
    <citation type="submission" date="2019-01" db="EMBL/GenBank/DDBJ databases">
        <title>A chromosome length genome reference of the Java medaka (oryzias javanicus).</title>
        <authorList>
            <person name="Herpin A."/>
            <person name="Takehana Y."/>
            <person name="Naruse K."/>
            <person name="Ansai S."/>
            <person name="Kawaguchi M."/>
        </authorList>
    </citation>
    <scope>NUCLEOTIDE SEQUENCE [LARGE SCALE GENOMIC DNA]</scope>
    <source>
        <strain evidence="1">RS831</strain>
        <tissue evidence="1">Whole body</tissue>
    </source>
</reference>
<name>A0A437CCQ4_ORYJA</name>
<reference evidence="1 2" key="1">
    <citation type="submission" date="2018-11" db="EMBL/GenBank/DDBJ databases">
        <authorList>
            <person name="Lopez-Roques C."/>
            <person name="Donnadieu C."/>
            <person name="Bouchez O."/>
            <person name="Klopp C."/>
            <person name="Cabau C."/>
            <person name="Zahm M."/>
        </authorList>
    </citation>
    <scope>NUCLEOTIDE SEQUENCE [LARGE SCALE GENOMIC DNA]</scope>
    <source>
        <strain evidence="1">RS831</strain>
        <tissue evidence="1">Whole body</tissue>
    </source>
</reference>
<evidence type="ECO:0000313" key="1">
    <source>
        <dbReference type="EMBL" id="RVE60560.1"/>
    </source>
</evidence>
<proteinExistence type="predicted"/>
<sequence length="106" mass="12359">MLRRATGFFTAFIDYSKTNNFTCDNWKINVSGGSRTWDYGTKLSKLSRNNPASCCSWTLGFHQFRKSLHHLWVGVLHRVSLENDSNCIYTNQFLKYFCSETLAQFQ</sequence>
<organism evidence="1 2">
    <name type="scientific">Oryzias javanicus</name>
    <name type="common">Javanese ricefish</name>
    <name type="synonym">Aplocheilus javanicus</name>
    <dbReference type="NCBI Taxonomy" id="123683"/>
    <lineage>
        <taxon>Eukaryota</taxon>
        <taxon>Metazoa</taxon>
        <taxon>Chordata</taxon>
        <taxon>Craniata</taxon>
        <taxon>Vertebrata</taxon>
        <taxon>Euteleostomi</taxon>
        <taxon>Actinopterygii</taxon>
        <taxon>Neopterygii</taxon>
        <taxon>Teleostei</taxon>
        <taxon>Neoteleostei</taxon>
        <taxon>Acanthomorphata</taxon>
        <taxon>Ovalentaria</taxon>
        <taxon>Atherinomorphae</taxon>
        <taxon>Beloniformes</taxon>
        <taxon>Adrianichthyidae</taxon>
        <taxon>Oryziinae</taxon>
        <taxon>Oryzias</taxon>
    </lineage>
</organism>
<protein>
    <submittedName>
        <fullName evidence="1">Uncharacterized protein</fullName>
    </submittedName>
</protein>
<keyword evidence="2" id="KW-1185">Reference proteome</keyword>
<dbReference type="AlphaFoldDB" id="A0A437CCQ4"/>